<dbReference type="NCBIfam" id="TIGR02196">
    <property type="entry name" value="GlrX_YruB"/>
    <property type="match status" value="1"/>
</dbReference>
<dbReference type="GO" id="GO:0045454">
    <property type="term" value="P:cell redox homeostasis"/>
    <property type="evidence" value="ECO:0007669"/>
    <property type="project" value="TreeGrafter"/>
</dbReference>
<dbReference type="GO" id="GO:0009055">
    <property type="term" value="F:electron transfer activity"/>
    <property type="evidence" value="ECO:0007669"/>
    <property type="project" value="TreeGrafter"/>
</dbReference>
<proteinExistence type="predicted"/>
<dbReference type="InterPro" id="IPR002109">
    <property type="entry name" value="Glutaredoxin"/>
</dbReference>
<dbReference type="InterPro" id="IPR036249">
    <property type="entry name" value="Thioredoxin-like_sf"/>
</dbReference>
<dbReference type="EMBL" id="DSUJ01000011">
    <property type="protein sequence ID" value="HFI92736.1"/>
    <property type="molecule type" value="Genomic_DNA"/>
</dbReference>
<evidence type="ECO:0000259" key="1">
    <source>
        <dbReference type="Pfam" id="PF00462"/>
    </source>
</evidence>
<dbReference type="InterPro" id="IPR051548">
    <property type="entry name" value="Grx-like_ET"/>
</dbReference>
<reference evidence="2" key="1">
    <citation type="journal article" date="2020" name="mSystems">
        <title>Genome- and Community-Level Interaction Insights into Carbon Utilization and Element Cycling Functions of Hydrothermarchaeota in Hydrothermal Sediment.</title>
        <authorList>
            <person name="Zhou Z."/>
            <person name="Liu Y."/>
            <person name="Xu W."/>
            <person name="Pan J."/>
            <person name="Luo Z.H."/>
            <person name="Li M."/>
        </authorList>
    </citation>
    <scope>NUCLEOTIDE SEQUENCE [LARGE SCALE GENOMIC DNA]</scope>
    <source>
        <strain evidence="2">SpSt-479</strain>
    </source>
</reference>
<sequence>MQTATQPKVIIFTTPTCSFCNAAKRYFRENNIKFTEVDVSRDQKAAQDMVRRTGQLGVPVILINNRPIVGFDRPKINAMLNIKN</sequence>
<dbReference type="PANTHER" id="PTHR34386">
    <property type="entry name" value="GLUTAREDOXIN"/>
    <property type="match status" value="1"/>
</dbReference>
<feature type="domain" description="Glutaredoxin" evidence="1">
    <location>
        <begin position="9"/>
        <end position="66"/>
    </location>
</feature>
<name>A0A7V2ZMJ4_9BACT</name>
<dbReference type="AlphaFoldDB" id="A0A7V2ZMJ4"/>
<dbReference type="Gene3D" id="3.40.30.10">
    <property type="entry name" value="Glutaredoxin"/>
    <property type="match status" value="1"/>
</dbReference>
<protein>
    <submittedName>
        <fullName evidence="2">NrdH-redoxin</fullName>
    </submittedName>
</protein>
<dbReference type="SUPFAM" id="SSF52833">
    <property type="entry name" value="Thioredoxin-like"/>
    <property type="match status" value="1"/>
</dbReference>
<dbReference type="CDD" id="cd02976">
    <property type="entry name" value="NrdH"/>
    <property type="match status" value="1"/>
</dbReference>
<gene>
    <name evidence="2" type="ORF">ENS31_14550</name>
</gene>
<evidence type="ECO:0000313" key="2">
    <source>
        <dbReference type="EMBL" id="HFI92736.1"/>
    </source>
</evidence>
<comment type="caution">
    <text evidence="2">The sequence shown here is derived from an EMBL/GenBank/DDBJ whole genome shotgun (WGS) entry which is preliminary data.</text>
</comment>
<dbReference type="PANTHER" id="PTHR34386:SF1">
    <property type="entry name" value="GLUTAREDOXIN-LIKE PROTEIN NRDH"/>
    <property type="match status" value="1"/>
</dbReference>
<dbReference type="PROSITE" id="PS51354">
    <property type="entry name" value="GLUTAREDOXIN_2"/>
    <property type="match status" value="1"/>
</dbReference>
<dbReference type="InterPro" id="IPR011911">
    <property type="entry name" value="GlrX_YruB"/>
</dbReference>
<organism evidence="2">
    <name type="scientific">Ignavibacterium album</name>
    <dbReference type="NCBI Taxonomy" id="591197"/>
    <lineage>
        <taxon>Bacteria</taxon>
        <taxon>Pseudomonadati</taxon>
        <taxon>Ignavibacteriota</taxon>
        <taxon>Ignavibacteria</taxon>
        <taxon>Ignavibacteriales</taxon>
        <taxon>Ignavibacteriaceae</taxon>
        <taxon>Ignavibacterium</taxon>
    </lineage>
</organism>
<dbReference type="Pfam" id="PF00462">
    <property type="entry name" value="Glutaredoxin"/>
    <property type="match status" value="1"/>
</dbReference>
<accession>A0A7V2ZMJ4</accession>